<proteinExistence type="predicted"/>
<sequence>MHRPKPFQGKANGAEEYWFPHWPSWPPHLSSSECQSLLGT</sequence>
<dbReference type="EMBL" id="GBRH01181021">
    <property type="protein sequence ID" value="JAE16875.1"/>
    <property type="molecule type" value="Transcribed_RNA"/>
</dbReference>
<name>A0A0A9FVK9_ARUDO</name>
<evidence type="ECO:0000313" key="1">
    <source>
        <dbReference type="EMBL" id="JAE16875.1"/>
    </source>
</evidence>
<protein>
    <submittedName>
        <fullName evidence="1">Uncharacterized protein</fullName>
    </submittedName>
</protein>
<organism evidence="1">
    <name type="scientific">Arundo donax</name>
    <name type="common">Giant reed</name>
    <name type="synonym">Donax arundinaceus</name>
    <dbReference type="NCBI Taxonomy" id="35708"/>
    <lineage>
        <taxon>Eukaryota</taxon>
        <taxon>Viridiplantae</taxon>
        <taxon>Streptophyta</taxon>
        <taxon>Embryophyta</taxon>
        <taxon>Tracheophyta</taxon>
        <taxon>Spermatophyta</taxon>
        <taxon>Magnoliopsida</taxon>
        <taxon>Liliopsida</taxon>
        <taxon>Poales</taxon>
        <taxon>Poaceae</taxon>
        <taxon>PACMAD clade</taxon>
        <taxon>Arundinoideae</taxon>
        <taxon>Arundineae</taxon>
        <taxon>Arundo</taxon>
    </lineage>
</organism>
<reference evidence="1" key="2">
    <citation type="journal article" date="2015" name="Data Brief">
        <title>Shoot transcriptome of the giant reed, Arundo donax.</title>
        <authorList>
            <person name="Barrero R.A."/>
            <person name="Guerrero F.D."/>
            <person name="Moolhuijzen P."/>
            <person name="Goolsby J.A."/>
            <person name="Tidwell J."/>
            <person name="Bellgard S.E."/>
            <person name="Bellgard M.I."/>
        </authorList>
    </citation>
    <scope>NUCLEOTIDE SEQUENCE</scope>
    <source>
        <tissue evidence="1">Shoot tissue taken approximately 20 cm above the soil surface</tissue>
    </source>
</reference>
<dbReference type="AlphaFoldDB" id="A0A0A9FVK9"/>
<accession>A0A0A9FVK9</accession>
<reference evidence="1" key="1">
    <citation type="submission" date="2014-09" db="EMBL/GenBank/DDBJ databases">
        <authorList>
            <person name="Magalhaes I.L.F."/>
            <person name="Oliveira U."/>
            <person name="Santos F.R."/>
            <person name="Vidigal T.H.D.A."/>
            <person name="Brescovit A.D."/>
            <person name="Santos A.J."/>
        </authorList>
    </citation>
    <scope>NUCLEOTIDE SEQUENCE</scope>
    <source>
        <tissue evidence="1">Shoot tissue taken approximately 20 cm above the soil surface</tissue>
    </source>
</reference>